<feature type="domain" description="Tail assembly protein G" evidence="1">
    <location>
        <begin position="3"/>
        <end position="108"/>
    </location>
</feature>
<evidence type="ECO:0000313" key="2">
    <source>
        <dbReference type="EMBL" id="XCD18104.1"/>
    </source>
</evidence>
<dbReference type="InterPro" id="IPR010027">
    <property type="entry name" value="Tail_assembly_G"/>
</dbReference>
<reference evidence="2" key="1">
    <citation type="submission" date="2023-01" db="EMBL/GenBank/DDBJ databases">
        <title>Vibrio sp. CB1-14 genome sequencing.</title>
        <authorList>
            <person name="Otstavnykh N."/>
            <person name="Isaeva M."/>
            <person name="Meleshko D."/>
        </authorList>
    </citation>
    <scope>NUCLEOTIDE SEQUENCE</scope>
    <source>
        <strain evidence="2">CB1-14</strain>
    </source>
</reference>
<organism evidence="2">
    <name type="scientific">Vibrio chaetopteri</name>
    <dbReference type="NCBI Taxonomy" id="3016528"/>
    <lineage>
        <taxon>Bacteria</taxon>
        <taxon>Pseudomonadati</taxon>
        <taxon>Pseudomonadota</taxon>
        <taxon>Gammaproteobacteria</taxon>
        <taxon>Vibrionales</taxon>
        <taxon>Vibrionaceae</taxon>
        <taxon>Vibrio</taxon>
    </lineage>
</organism>
<proteinExistence type="predicted"/>
<gene>
    <name evidence="2" type="ORF">PG915_22780</name>
</gene>
<dbReference type="KEGG" id="vck:PG915_22780"/>
<evidence type="ECO:0000259" key="1">
    <source>
        <dbReference type="Pfam" id="PF06894"/>
    </source>
</evidence>
<name>A0AAU8BNX3_9VIBR</name>
<sequence>MTFLKTACLKVGERSYTLSEFTALDRIHDLEHAVRHQTEPMEGEATTEEKQQYLVKLERMTLDNMAHSLALSLHHTCKESVVSLETLVKTEWPHRALTVAYDMLTELNKGEEVPDEDTGDVKLGKRWRRLGRLRTIWPWS</sequence>
<dbReference type="AlphaFoldDB" id="A0AAU8BNX3"/>
<dbReference type="RefSeq" id="WP_353499254.1">
    <property type="nucleotide sequence ID" value="NZ_CP115921.1"/>
</dbReference>
<protein>
    <submittedName>
        <fullName evidence="2">Phage minor tail protein G</fullName>
    </submittedName>
</protein>
<dbReference type="Pfam" id="PF06894">
    <property type="entry name" value="Phage_TAC_2"/>
    <property type="match status" value="1"/>
</dbReference>
<dbReference type="EMBL" id="CP115921">
    <property type="protein sequence ID" value="XCD18104.1"/>
    <property type="molecule type" value="Genomic_DNA"/>
</dbReference>
<accession>A0AAU8BNX3</accession>